<keyword evidence="9" id="KW-1133">Transmembrane helix</keyword>
<evidence type="ECO:0000256" key="8">
    <source>
        <dbReference type="PROSITE-ProRule" id="PRU00278"/>
    </source>
</evidence>
<evidence type="ECO:0000313" key="11">
    <source>
        <dbReference type="EMBL" id="MEN7538288.1"/>
    </source>
</evidence>
<dbReference type="PANTHER" id="PTHR47245:SF2">
    <property type="entry name" value="PEPTIDYL-PROLYL CIS-TRANS ISOMERASE HP_0175-RELATED"/>
    <property type="match status" value="1"/>
</dbReference>
<dbReference type="SUPFAM" id="SSF54534">
    <property type="entry name" value="FKBP-like"/>
    <property type="match status" value="1"/>
</dbReference>
<evidence type="ECO:0000256" key="2">
    <source>
        <dbReference type="ARBA" id="ARBA00007656"/>
    </source>
</evidence>
<keyword evidence="12" id="KW-1185">Reference proteome</keyword>
<dbReference type="Proteomes" id="UP001484535">
    <property type="component" value="Unassembled WGS sequence"/>
</dbReference>
<evidence type="ECO:0000313" key="12">
    <source>
        <dbReference type="Proteomes" id="UP001484535"/>
    </source>
</evidence>
<dbReference type="InterPro" id="IPR046357">
    <property type="entry name" value="PPIase_dom_sf"/>
</dbReference>
<dbReference type="EMBL" id="JBDLBR010000005">
    <property type="protein sequence ID" value="MEN7538288.1"/>
    <property type="molecule type" value="Genomic_DNA"/>
</dbReference>
<evidence type="ECO:0000256" key="7">
    <source>
        <dbReference type="ARBA" id="ARBA00031484"/>
    </source>
</evidence>
<dbReference type="PROSITE" id="PS50198">
    <property type="entry name" value="PPIC_PPIASE_2"/>
    <property type="match status" value="1"/>
</dbReference>
<dbReference type="Gene3D" id="3.10.50.40">
    <property type="match status" value="1"/>
</dbReference>
<keyword evidence="9" id="KW-0472">Membrane</keyword>
<evidence type="ECO:0000256" key="1">
    <source>
        <dbReference type="ARBA" id="ARBA00000971"/>
    </source>
</evidence>
<evidence type="ECO:0000259" key="10">
    <source>
        <dbReference type="PROSITE" id="PS50198"/>
    </source>
</evidence>
<dbReference type="InterPro" id="IPR000297">
    <property type="entry name" value="PPIase_PpiC"/>
</dbReference>
<dbReference type="RefSeq" id="WP_346785746.1">
    <property type="nucleotide sequence ID" value="NZ_JBDLBR010000005.1"/>
</dbReference>
<evidence type="ECO:0000256" key="4">
    <source>
        <dbReference type="ARBA" id="ARBA00018370"/>
    </source>
</evidence>
<protein>
    <recommendedName>
        <fullName evidence="4">Parvulin-like PPIase</fullName>
        <ecNumber evidence="3">5.2.1.8</ecNumber>
    </recommendedName>
    <alternativeName>
        <fullName evidence="6">Peptidyl-prolyl cis-trans isomerase plp</fullName>
    </alternativeName>
    <alternativeName>
        <fullName evidence="7">Rotamase plp</fullName>
    </alternativeName>
</protein>
<accession>A0ABV0CZI4</accession>
<reference evidence="11 12" key="1">
    <citation type="submission" date="2024-05" db="EMBL/GenBank/DDBJ databases">
        <authorList>
            <person name="Park S."/>
        </authorList>
    </citation>
    <scope>NUCLEOTIDE SEQUENCE [LARGE SCALE GENOMIC DNA]</scope>
    <source>
        <strain evidence="11 12">DGU5</strain>
    </source>
</reference>
<organism evidence="11 12">
    <name type="scientific">Aurantiacibacter flavus</name>
    <dbReference type="NCBI Taxonomy" id="3145232"/>
    <lineage>
        <taxon>Bacteria</taxon>
        <taxon>Pseudomonadati</taxon>
        <taxon>Pseudomonadota</taxon>
        <taxon>Alphaproteobacteria</taxon>
        <taxon>Sphingomonadales</taxon>
        <taxon>Erythrobacteraceae</taxon>
        <taxon>Aurantiacibacter</taxon>
    </lineage>
</organism>
<comment type="catalytic activity">
    <reaction evidence="1">
        <text>[protein]-peptidylproline (omega=180) = [protein]-peptidylproline (omega=0)</text>
        <dbReference type="Rhea" id="RHEA:16237"/>
        <dbReference type="Rhea" id="RHEA-COMP:10747"/>
        <dbReference type="Rhea" id="RHEA-COMP:10748"/>
        <dbReference type="ChEBI" id="CHEBI:83833"/>
        <dbReference type="ChEBI" id="CHEBI:83834"/>
        <dbReference type="EC" id="5.2.1.8"/>
    </reaction>
</comment>
<keyword evidence="9" id="KW-0812">Transmembrane</keyword>
<keyword evidence="8 11" id="KW-0413">Isomerase</keyword>
<name>A0ABV0CZI4_9SPHN</name>
<comment type="similarity">
    <text evidence="2">Belongs to the PpiC/parvulin rotamase family.</text>
</comment>
<dbReference type="InterPro" id="IPR050245">
    <property type="entry name" value="PrsA_foldase"/>
</dbReference>
<evidence type="ECO:0000256" key="5">
    <source>
        <dbReference type="ARBA" id="ARBA00023110"/>
    </source>
</evidence>
<evidence type="ECO:0000256" key="3">
    <source>
        <dbReference type="ARBA" id="ARBA00013194"/>
    </source>
</evidence>
<dbReference type="PANTHER" id="PTHR47245">
    <property type="entry name" value="PEPTIDYLPROLYL ISOMERASE"/>
    <property type="match status" value="1"/>
</dbReference>
<feature type="domain" description="PpiC" evidence="10">
    <location>
        <begin position="143"/>
        <end position="237"/>
    </location>
</feature>
<evidence type="ECO:0000256" key="6">
    <source>
        <dbReference type="ARBA" id="ARBA00030642"/>
    </source>
</evidence>
<comment type="caution">
    <text evidence="11">The sequence shown here is derived from an EMBL/GenBank/DDBJ whole genome shotgun (WGS) entry which is preliminary data.</text>
</comment>
<dbReference type="Pfam" id="PF13145">
    <property type="entry name" value="Rotamase_2"/>
    <property type="match status" value="1"/>
</dbReference>
<sequence length="285" mass="31334">MTPRQWLREPLFHFLLAGLAMFLLAGWWQSGDSSGKTIRLGEDDLLTFMQGRAQVYDAPTFSALLAEMSDEDRSELIRDAALQEVLYREAQALGLSEADPLVRQRMVQQMRLILAEETTADTSLSDADLAAFYEANKAQYAAAPTMSFTHVFLRSPATREEAGAMLAKLRSGNVAADQAGQHGERFLYQQNYAAADEGLVTSHFGPDFAEALFALDPGSWQGPIQSAHGWHVVLPLAKETGGVPDLGEVRDQVREDAMAERRRVASNAALDKLLASYTIELDDGL</sequence>
<dbReference type="GO" id="GO:0016853">
    <property type="term" value="F:isomerase activity"/>
    <property type="evidence" value="ECO:0007669"/>
    <property type="project" value="UniProtKB-KW"/>
</dbReference>
<gene>
    <name evidence="11" type="ORF">ABDJ38_13990</name>
</gene>
<dbReference type="EC" id="5.2.1.8" evidence="3"/>
<keyword evidence="5 8" id="KW-0697">Rotamase</keyword>
<proteinExistence type="inferred from homology"/>
<evidence type="ECO:0000256" key="9">
    <source>
        <dbReference type="SAM" id="Phobius"/>
    </source>
</evidence>
<feature type="transmembrane region" description="Helical" evidence="9">
    <location>
        <begin position="12"/>
        <end position="30"/>
    </location>
</feature>